<name>A0A8S3ZC11_9EUPU</name>
<dbReference type="Pfam" id="PF00061">
    <property type="entry name" value="Lipocalin"/>
    <property type="match status" value="1"/>
</dbReference>
<dbReference type="InterPro" id="IPR012674">
    <property type="entry name" value="Calycin"/>
</dbReference>
<gene>
    <name evidence="4" type="ORF">CUNI_LOCUS12665</name>
</gene>
<dbReference type="SUPFAM" id="SSF50814">
    <property type="entry name" value="Lipocalins"/>
    <property type="match status" value="1"/>
</dbReference>
<protein>
    <recommendedName>
        <fullName evidence="3">Lipocalin/cytosolic fatty-acid binding domain-containing protein</fullName>
    </recommendedName>
</protein>
<dbReference type="CDD" id="cd00742">
    <property type="entry name" value="FABP"/>
    <property type="match status" value="1"/>
</dbReference>
<dbReference type="InterPro" id="IPR000566">
    <property type="entry name" value="Lipocln_cytosolic_FA-bd_dom"/>
</dbReference>
<evidence type="ECO:0000256" key="2">
    <source>
        <dbReference type="ARBA" id="ARBA00023121"/>
    </source>
</evidence>
<organism evidence="4 5">
    <name type="scientific">Candidula unifasciata</name>
    <dbReference type="NCBI Taxonomy" id="100452"/>
    <lineage>
        <taxon>Eukaryota</taxon>
        <taxon>Metazoa</taxon>
        <taxon>Spiralia</taxon>
        <taxon>Lophotrochozoa</taxon>
        <taxon>Mollusca</taxon>
        <taxon>Gastropoda</taxon>
        <taxon>Heterobranchia</taxon>
        <taxon>Euthyneura</taxon>
        <taxon>Panpulmonata</taxon>
        <taxon>Eupulmonata</taxon>
        <taxon>Stylommatophora</taxon>
        <taxon>Helicina</taxon>
        <taxon>Helicoidea</taxon>
        <taxon>Geomitridae</taxon>
        <taxon>Candidula</taxon>
    </lineage>
</organism>
<dbReference type="OrthoDB" id="412780at2759"/>
<dbReference type="AlphaFoldDB" id="A0A8S3ZC11"/>
<dbReference type="GO" id="GO:0008289">
    <property type="term" value="F:lipid binding"/>
    <property type="evidence" value="ECO:0007669"/>
    <property type="project" value="UniProtKB-KW"/>
</dbReference>
<evidence type="ECO:0000259" key="3">
    <source>
        <dbReference type="Pfam" id="PF00061"/>
    </source>
</evidence>
<keyword evidence="5" id="KW-1185">Reference proteome</keyword>
<reference evidence="4" key="1">
    <citation type="submission" date="2021-04" db="EMBL/GenBank/DDBJ databases">
        <authorList>
            <consortium name="Molecular Ecology Group"/>
        </authorList>
    </citation>
    <scope>NUCLEOTIDE SEQUENCE</scope>
</reference>
<evidence type="ECO:0000313" key="5">
    <source>
        <dbReference type="Proteomes" id="UP000678393"/>
    </source>
</evidence>
<dbReference type="Gene3D" id="2.40.128.20">
    <property type="match status" value="1"/>
</dbReference>
<dbReference type="PRINTS" id="PR00178">
    <property type="entry name" value="FATTYACIDBP"/>
</dbReference>
<dbReference type="InterPro" id="IPR031259">
    <property type="entry name" value="ILBP"/>
</dbReference>
<comment type="caution">
    <text evidence="4">The sequence shown here is derived from an EMBL/GenBank/DDBJ whole genome shotgun (WGS) entry which is preliminary data.</text>
</comment>
<evidence type="ECO:0000313" key="4">
    <source>
        <dbReference type="EMBL" id="CAG5127107.1"/>
    </source>
</evidence>
<feature type="domain" description="Lipocalin/cytosolic fatty-acid binding" evidence="3">
    <location>
        <begin position="7"/>
        <end position="118"/>
    </location>
</feature>
<dbReference type="EMBL" id="CAJHNH020002569">
    <property type="protein sequence ID" value="CAG5127107.1"/>
    <property type="molecule type" value="Genomic_DNA"/>
</dbReference>
<comment type="similarity">
    <text evidence="1">Belongs to the calycin superfamily. Fatty-acid binding protein (FABP) family.</text>
</comment>
<sequence>MVDKLLGHWKLENSDNLEEYMKAMKVNIILRKVAKTLTNYEEISREGDTWTLHITSTFKNSKVVFKIGEPFKDNTLDGRYVLTTFTIEDDVLIETQEPLNKSHAPSRFERKVLEDGRMCLTCIATEENVVAKRYHQPYTP</sequence>
<dbReference type="PANTHER" id="PTHR11955">
    <property type="entry name" value="FATTY ACID BINDING PROTEIN"/>
    <property type="match status" value="1"/>
</dbReference>
<dbReference type="InterPro" id="IPR000463">
    <property type="entry name" value="Fatty_acid-bd"/>
</dbReference>
<keyword evidence="2" id="KW-0446">Lipid-binding</keyword>
<accession>A0A8S3ZC11</accession>
<dbReference type="Proteomes" id="UP000678393">
    <property type="component" value="Unassembled WGS sequence"/>
</dbReference>
<proteinExistence type="inferred from homology"/>
<evidence type="ECO:0000256" key="1">
    <source>
        <dbReference type="ARBA" id="ARBA00008390"/>
    </source>
</evidence>